<organism evidence="4 5">
    <name type="scientific">Anaeromicrobium sediminis</name>
    <dbReference type="NCBI Taxonomy" id="1478221"/>
    <lineage>
        <taxon>Bacteria</taxon>
        <taxon>Bacillati</taxon>
        <taxon>Bacillota</taxon>
        <taxon>Clostridia</taxon>
        <taxon>Peptostreptococcales</taxon>
        <taxon>Thermotaleaceae</taxon>
        <taxon>Anaeromicrobium</taxon>
    </lineage>
</organism>
<dbReference type="SUPFAM" id="SSF52540">
    <property type="entry name" value="P-loop containing nucleoside triphosphate hydrolases"/>
    <property type="match status" value="1"/>
</dbReference>
<dbReference type="PANTHER" id="PTHR20953">
    <property type="entry name" value="KINASE-RELATED"/>
    <property type="match status" value="1"/>
</dbReference>
<evidence type="ECO:0000256" key="2">
    <source>
        <dbReference type="ARBA" id="ARBA00022840"/>
    </source>
</evidence>
<dbReference type="EMBL" id="NIBG01000001">
    <property type="protein sequence ID" value="PAB60956.1"/>
    <property type="molecule type" value="Genomic_DNA"/>
</dbReference>
<evidence type="ECO:0000256" key="1">
    <source>
        <dbReference type="ARBA" id="ARBA00022741"/>
    </source>
</evidence>
<dbReference type="GO" id="GO:0005524">
    <property type="term" value="F:ATP binding"/>
    <property type="evidence" value="ECO:0007669"/>
    <property type="project" value="UniProtKB-KW"/>
</dbReference>
<dbReference type="Proteomes" id="UP000216024">
    <property type="component" value="Unassembled WGS sequence"/>
</dbReference>
<evidence type="ECO:0000313" key="5">
    <source>
        <dbReference type="Proteomes" id="UP000216024"/>
    </source>
</evidence>
<dbReference type="RefSeq" id="WP_095129904.1">
    <property type="nucleotide sequence ID" value="NZ_NIBG01000001.1"/>
</dbReference>
<name>A0A267MN52_9FIRM</name>
<keyword evidence="5" id="KW-1185">Reference proteome</keyword>
<feature type="domain" description="Stage III sporulation protein AA AAA+ ATPase" evidence="3">
    <location>
        <begin position="19"/>
        <end position="327"/>
    </location>
</feature>
<dbReference type="Gene3D" id="3.40.50.300">
    <property type="entry name" value="P-loop containing nucleotide triphosphate hydrolases"/>
    <property type="match status" value="1"/>
</dbReference>
<protein>
    <submittedName>
        <fullName evidence="4">Stage III sporulation protein AA</fullName>
    </submittedName>
</protein>
<dbReference type="OrthoDB" id="9768243at2"/>
<comment type="caution">
    <text evidence="4">The sequence shown here is derived from an EMBL/GenBank/DDBJ whole genome shotgun (WGS) entry which is preliminary data.</text>
</comment>
<proteinExistence type="predicted"/>
<gene>
    <name evidence="4" type="primary">spoIIIAA</name>
    <name evidence="4" type="ORF">CCE28_00550</name>
</gene>
<evidence type="ECO:0000259" key="3">
    <source>
        <dbReference type="Pfam" id="PF19568"/>
    </source>
</evidence>
<sequence>MNFSKYNNFLKKEKSLPYNVMEIFPLNIRNILLKISEERLNGIEEIRLRTNRPLIINKSNKDFLINNLGHMETNLNEPYLVSKEDILKTYQLVTDYSIYAFEEDIKNGFITLKDGHRVGICGRVVFNKSGIQTIQDISGLNVRIAHEKVGVSNFLMKYLINNSIEIYNTLIISPPQCGKTTLLRDIIRNFSNGIKKLNYEGTNVGVVDERSEICAMYKGIPQNNIGIRTDVLDACPKSEGIFMLLRSMSPNVIATDEIGKKEDVHAIKSILNAGVKVITTIHGYDIDDIKNREYVGELINKKIFQRILVLTNNPKVGTVKEIIDGRNMSKIYEFTN</sequence>
<accession>A0A267MN52</accession>
<dbReference type="PANTHER" id="PTHR20953:SF3">
    <property type="entry name" value="P-LOOP CONTAINING NUCLEOSIDE TRIPHOSPHATE HYDROLASES SUPERFAMILY PROTEIN"/>
    <property type="match status" value="1"/>
</dbReference>
<dbReference type="NCBIfam" id="TIGR02858">
    <property type="entry name" value="spore_III_AA"/>
    <property type="match status" value="1"/>
</dbReference>
<dbReference type="Pfam" id="PF19568">
    <property type="entry name" value="Spore_III_AA"/>
    <property type="match status" value="1"/>
</dbReference>
<keyword evidence="2" id="KW-0067">ATP-binding</keyword>
<dbReference type="InterPro" id="IPR027417">
    <property type="entry name" value="P-loop_NTPase"/>
</dbReference>
<evidence type="ECO:0000313" key="4">
    <source>
        <dbReference type="EMBL" id="PAB60956.1"/>
    </source>
</evidence>
<dbReference type="AlphaFoldDB" id="A0A267MN52"/>
<dbReference type="InterPro" id="IPR014217">
    <property type="entry name" value="Spore_III_AA"/>
</dbReference>
<dbReference type="InterPro" id="IPR045735">
    <property type="entry name" value="Spore_III_AA_AAA+_ATPase"/>
</dbReference>
<reference evidence="4 5" key="1">
    <citation type="submission" date="2017-06" db="EMBL/GenBank/DDBJ databases">
        <title>Draft genome sequence of anaerobic fermentative bacterium Anaeromicrobium sediminis DY2726D isolated from West Pacific Ocean sediments.</title>
        <authorList>
            <person name="Zeng X."/>
        </authorList>
    </citation>
    <scope>NUCLEOTIDE SEQUENCE [LARGE SCALE GENOMIC DNA]</scope>
    <source>
        <strain evidence="4 5">DY2726D</strain>
    </source>
</reference>
<keyword evidence="1" id="KW-0547">Nucleotide-binding</keyword>